<gene>
    <name evidence="1" type="ORF">A1507_15545</name>
</gene>
<evidence type="ECO:0000313" key="1">
    <source>
        <dbReference type="EMBL" id="OAI14215.1"/>
    </source>
</evidence>
<accession>A0A177N8J2</accession>
<reference evidence="1 2" key="1">
    <citation type="submission" date="2016-03" db="EMBL/GenBank/DDBJ databases">
        <authorList>
            <person name="Ploux O."/>
        </authorList>
    </citation>
    <scope>NUCLEOTIDE SEQUENCE [LARGE SCALE GENOMIC DNA]</scope>
    <source>
        <strain evidence="1 2">R-45378</strain>
    </source>
</reference>
<proteinExistence type="predicted"/>
<organism evidence="1 2">
    <name type="scientific">Methylomonas koyamae</name>
    <dbReference type="NCBI Taxonomy" id="702114"/>
    <lineage>
        <taxon>Bacteria</taxon>
        <taxon>Pseudomonadati</taxon>
        <taxon>Pseudomonadota</taxon>
        <taxon>Gammaproteobacteria</taxon>
        <taxon>Methylococcales</taxon>
        <taxon>Methylococcaceae</taxon>
        <taxon>Methylomonas</taxon>
    </lineage>
</organism>
<comment type="caution">
    <text evidence="1">The sequence shown here is derived from an EMBL/GenBank/DDBJ whole genome shotgun (WGS) entry which is preliminary data.</text>
</comment>
<dbReference type="AlphaFoldDB" id="A0A177N8J2"/>
<protein>
    <submittedName>
        <fullName evidence="1">Uncharacterized protein</fullName>
    </submittedName>
</protein>
<sequence>MNFETARFVADSIDDLEHKIAVVARACYPEYDRPLITESMETVLSDNKASPTWDKYITNKQELFLLLAFHNLLLAEAAFKDKNLSGALIYVAEGNFEIGCFYGSHDIIRENKRAAGKKPKPDTLQILINQIVRNNPEISEKELLSKLEKEKGLGVIEDVEDIDIVFSDKNDQLKAARVSGLKDRLSRAKKKFALTS</sequence>
<name>A0A177N8J2_9GAMM</name>
<dbReference type="RefSeq" id="WP_064041163.1">
    <property type="nucleotide sequence ID" value="NZ_LUUJ01000092.1"/>
</dbReference>
<dbReference type="Proteomes" id="UP000077857">
    <property type="component" value="Unassembled WGS sequence"/>
</dbReference>
<dbReference type="EMBL" id="LUUJ01000092">
    <property type="protein sequence ID" value="OAI14215.1"/>
    <property type="molecule type" value="Genomic_DNA"/>
</dbReference>
<evidence type="ECO:0000313" key="2">
    <source>
        <dbReference type="Proteomes" id="UP000077857"/>
    </source>
</evidence>